<sequence>MISRTAEIVLTKLATQFKAVALTGPRQSGKSTLARTAFPEKKYISLENPDIREAALTDTRGFLNNLPDGAILDEAQRVPELFSYLQEVLDESNEKGRFILTGSNNFLMLENITQSLAGRIGYLELLPFGYDEIEKIESYDLALNNMIFSGGYPAVTYDRVDAAFWFPSYVRTYIERDVRQIKNITNLNLFQKLLYLCAGRVGQELNLNNLAIECGVDHKTIGSWIGILQASYIIHLLPPFYNNFSKRITKSPKLYFYDTGLACALLSISSPSQLSLHASRGPLFENYIINELIKVRFNKGLRSNLFHWRDVSGHEVDIVADHGSYAVGMELKAGMTVIPEFFKGLTFWQKLTNFEKSYLIYGGDETQKRSNGVEVIPWNKLQDIQ</sequence>
<dbReference type="InterPro" id="IPR027417">
    <property type="entry name" value="P-loop_NTPase"/>
</dbReference>
<dbReference type="SUPFAM" id="SSF52540">
    <property type="entry name" value="P-loop containing nucleoside triphosphate hydrolases"/>
    <property type="match status" value="1"/>
</dbReference>
<dbReference type="Pfam" id="PF13635">
    <property type="entry name" value="DUF4143"/>
    <property type="match status" value="1"/>
</dbReference>
<dbReference type="InterPro" id="IPR041682">
    <property type="entry name" value="AAA_14"/>
</dbReference>
<keyword evidence="4" id="KW-1185">Reference proteome</keyword>
<feature type="domain" description="AAA" evidence="1">
    <location>
        <begin position="17"/>
        <end position="133"/>
    </location>
</feature>
<proteinExistence type="predicted"/>
<dbReference type="InterPro" id="IPR025420">
    <property type="entry name" value="DUF4143"/>
</dbReference>
<evidence type="ECO:0000313" key="3">
    <source>
        <dbReference type="EMBL" id="TDW97555.1"/>
    </source>
</evidence>
<dbReference type="PANTHER" id="PTHR43566">
    <property type="entry name" value="CONSERVED PROTEIN"/>
    <property type="match status" value="1"/>
</dbReference>
<dbReference type="RefSeq" id="WP_133999994.1">
    <property type="nucleotide sequence ID" value="NZ_SODV01000002.1"/>
</dbReference>
<evidence type="ECO:0000259" key="1">
    <source>
        <dbReference type="Pfam" id="PF13173"/>
    </source>
</evidence>
<dbReference type="OrthoDB" id="9778168at2"/>
<evidence type="ECO:0000259" key="2">
    <source>
        <dbReference type="Pfam" id="PF13635"/>
    </source>
</evidence>
<dbReference type="Proteomes" id="UP000294498">
    <property type="component" value="Unassembled WGS sequence"/>
</dbReference>
<dbReference type="EMBL" id="SODV01000002">
    <property type="protein sequence ID" value="TDW97555.1"/>
    <property type="molecule type" value="Genomic_DNA"/>
</dbReference>
<feature type="domain" description="DUF4143" evidence="2">
    <location>
        <begin position="175"/>
        <end position="334"/>
    </location>
</feature>
<evidence type="ECO:0008006" key="5">
    <source>
        <dbReference type="Google" id="ProtNLM"/>
    </source>
</evidence>
<gene>
    <name evidence="3" type="ORF">EDB95_5405</name>
</gene>
<dbReference type="Pfam" id="PF13173">
    <property type="entry name" value="AAA_14"/>
    <property type="match status" value="1"/>
</dbReference>
<protein>
    <recommendedName>
        <fullName evidence="5">AAA+ ATPase domain-containing protein</fullName>
    </recommendedName>
</protein>
<reference evidence="3 4" key="1">
    <citation type="submission" date="2019-03" db="EMBL/GenBank/DDBJ databases">
        <title>Genomic Encyclopedia of Type Strains, Phase IV (KMG-IV): sequencing the most valuable type-strain genomes for metagenomic binning, comparative biology and taxonomic classification.</title>
        <authorList>
            <person name="Goeker M."/>
        </authorList>
    </citation>
    <scope>NUCLEOTIDE SEQUENCE [LARGE SCALE GENOMIC DNA]</scope>
    <source>
        <strain evidence="3 4">DSM 100059</strain>
    </source>
</reference>
<name>A0A4R8DIZ9_9BACT</name>
<accession>A0A4R8DIZ9</accession>
<dbReference type="PANTHER" id="PTHR43566:SF2">
    <property type="entry name" value="DUF4143 DOMAIN-CONTAINING PROTEIN"/>
    <property type="match status" value="1"/>
</dbReference>
<comment type="caution">
    <text evidence="3">The sequence shown here is derived from an EMBL/GenBank/DDBJ whole genome shotgun (WGS) entry which is preliminary data.</text>
</comment>
<dbReference type="AlphaFoldDB" id="A0A4R8DIZ9"/>
<evidence type="ECO:0000313" key="4">
    <source>
        <dbReference type="Proteomes" id="UP000294498"/>
    </source>
</evidence>
<organism evidence="3 4">
    <name type="scientific">Dinghuibacter silviterrae</name>
    <dbReference type="NCBI Taxonomy" id="1539049"/>
    <lineage>
        <taxon>Bacteria</taxon>
        <taxon>Pseudomonadati</taxon>
        <taxon>Bacteroidota</taxon>
        <taxon>Chitinophagia</taxon>
        <taxon>Chitinophagales</taxon>
        <taxon>Chitinophagaceae</taxon>
        <taxon>Dinghuibacter</taxon>
    </lineage>
</organism>